<reference evidence="1" key="1">
    <citation type="submission" date="2020-05" db="EMBL/GenBank/DDBJ databases">
        <authorList>
            <person name="Chiriac C."/>
            <person name="Salcher M."/>
            <person name="Ghai R."/>
            <person name="Kavagutti S V."/>
        </authorList>
    </citation>
    <scope>NUCLEOTIDE SEQUENCE</scope>
</reference>
<organism evidence="1">
    <name type="scientific">uncultured Caudovirales phage</name>
    <dbReference type="NCBI Taxonomy" id="2100421"/>
    <lineage>
        <taxon>Viruses</taxon>
        <taxon>Duplodnaviria</taxon>
        <taxon>Heunggongvirae</taxon>
        <taxon>Uroviricota</taxon>
        <taxon>Caudoviricetes</taxon>
        <taxon>Peduoviridae</taxon>
        <taxon>Maltschvirus</taxon>
        <taxon>Maltschvirus maltsch</taxon>
    </lineage>
</organism>
<proteinExistence type="predicted"/>
<name>A0A6J7WNS8_9CAUD</name>
<gene>
    <name evidence="1" type="ORF">UFOVP221_73</name>
</gene>
<sequence length="221" mass="22358">MTTNQNGHLLDDRGNVAVDFVWGPFPLQPNDVRRDNGGSNLNYALDNHAIAETGYNGYPLFTPNDDGAYISGVAYAVVPNVLGQLTANAVDTLTDSEFTITTAAAATNAHKTVTAISRTAASHNLTFTASGAGAAYAVGTQVVVSGFSNTDAFLNGTYTVTAKATNTFTVYTSATDAVSLTGKSGAVIGLAGSIKTQSIAAGAGSIAVGAAITITPWAAGS</sequence>
<evidence type="ECO:0000313" key="1">
    <source>
        <dbReference type="EMBL" id="CAB5219437.1"/>
    </source>
</evidence>
<dbReference type="EMBL" id="LR798267">
    <property type="protein sequence ID" value="CAB5219437.1"/>
    <property type="molecule type" value="Genomic_DNA"/>
</dbReference>
<accession>A0A6J7WNS8</accession>
<protein>
    <submittedName>
        <fullName evidence="1">Uncharacterized protein</fullName>
    </submittedName>
</protein>